<gene>
    <name evidence="2" type="ORF">B879_01753</name>
</gene>
<evidence type="ECO:0000259" key="1">
    <source>
        <dbReference type="Pfam" id="PF01966"/>
    </source>
</evidence>
<evidence type="ECO:0000313" key="2">
    <source>
        <dbReference type="EMBL" id="EKB49640.1"/>
    </source>
</evidence>
<reference evidence="2 3" key="1">
    <citation type="journal article" date="2012" name="J. Bacteriol.">
        <title>Draft Genome Sequence of Cecembia lonarensis Strain LW9T, Isolated from Lonar Lake, a Haloalkaline Lake in India.</title>
        <authorList>
            <person name="Shivaji S."/>
            <person name="Ara S."/>
            <person name="Singh A."/>
            <person name="Pinnaka A.K."/>
        </authorList>
    </citation>
    <scope>NUCLEOTIDE SEQUENCE [LARGE SCALE GENOMIC DNA]</scope>
    <source>
        <strain evidence="2 3">LW9</strain>
    </source>
</reference>
<dbReference type="RefSeq" id="WP_009184784.1">
    <property type="nucleotide sequence ID" value="NZ_AMGM01000021.1"/>
</dbReference>
<keyword evidence="3" id="KW-1185">Reference proteome</keyword>
<dbReference type="Proteomes" id="UP000004478">
    <property type="component" value="Unassembled WGS sequence"/>
</dbReference>
<feature type="domain" description="HD" evidence="1">
    <location>
        <begin position="30"/>
        <end position="138"/>
    </location>
</feature>
<evidence type="ECO:0000313" key="3">
    <source>
        <dbReference type="Proteomes" id="UP000004478"/>
    </source>
</evidence>
<dbReference type="InterPro" id="IPR003607">
    <property type="entry name" value="HD/PDEase_dom"/>
</dbReference>
<protein>
    <submittedName>
        <fullName evidence="2">Putative HD superfamily hydrolase</fullName>
    </submittedName>
</protein>
<sequence>MEILQENHIAIWEEAKEFLTIRDNDVHTLHSYQLVKLLLDWNVDADKEVCLLAMMLHDTGWSKIPEDKILKAFGPNNQYPELTRAHEVYGMEIASGLLEKHGYSKEFIVQVTAIIDGHDTTAEARSLEDSIVKDADKLWRYTPHGVATIGKWFEIGRAEVLDILDGHVLPKLLTPYGKWLAKSFLEVAYTELNAGTLIKQ</sequence>
<dbReference type="CDD" id="cd00077">
    <property type="entry name" value="HDc"/>
    <property type="match status" value="1"/>
</dbReference>
<dbReference type="OrthoDB" id="942406at2"/>
<keyword evidence="2" id="KW-0378">Hydrolase</keyword>
<dbReference type="InterPro" id="IPR006674">
    <property type="entry name" value="HD_domain"/>
</dbReference>
<dbReference type="GO" id="GO:0016787">
    <property type="term" value="F:hydrolase activity"/>
    <property type="evidence" value="ECO:0007669"/>
    <property type="project" value="UniProtKB-KW"/>
</dbReference>
<dbReference type="AlphaFoldDB" id="K1KZR5"/>
<dbReference type="SUPFAM" id="SSF109604">
    <property type="entry name" value="HD-domain/PDEase-like"/>
    <property type="match status" value="1"/>
</dbReference>
<dbReference type="Gene3D" id="1.10.3210.10">
    <property type="entry name" value="Hypothetical protein af1432"/>
    <property type="match status" value="1"/>
</dbReference>
<organism evidence="2 3">
    <name type="scientific">Cecembia lonarensis (strain CCUG 58316 / KCTC 22772 / LW9)</name>
    <dbReference type="NCBI Taxonomy" id="1225176"/>
    <lineage>
        <taxon>Bacteria</taxon>
        <taxon>Pseudomonadati</taxon>
        <taxon>Bacteroidota</taxon>
        <taxon>Cytophagia</taxon>
        <taxon>Cytophagales</taxon>
        <taxon>Cyclobacteriaceae</taxon>
        <taxon>Cecembia</taxon>
    </lineage>
</organism>
<proteinExistence type="predicted"/>
<comment type="caution">
    <text evidence="2">The sequence shown here is derived from an EMBL/GenBank/DDBJ whole genome shotgun (WGS) entry which is preliminary data.</text>
</comment>
<name>K1KZR5_CECL9</name>
<dbReference type="Pfam" id="PF01966">
    <property type="entry name" value="HD"/>
    <property type="match status" value="1"/>
</dbReference>
<dbReference type="EMBL" id="AMGM01000021">
    <property type="protein sequence ID" value="EKB49640.1"/>
    <property type="molecule type" value="Genomic_DNA"/>
</dbReference>
<accession>K1KZR5</accession>